<organism evidence="2">
    <name type="scientific">Clostridium symbiosum</name>
    <name type="common">Bacteroides symbiosus</name>
    <dbReference type="NCBI Taxonomy" id="1512"/>
    <lineage>
        <taxon>Bacteria</taxon>
        <taxon>Bacillati</taxon>
        <taxon>Bacillota</taxon>
        <taxon>Clostridia</taxon>
        <taxon>Lachnospirales</taxon>
        <taxon>Lachnospiraceae</taxon>
        <taxon>Otoolea</taxon>
    </lineage>
</organism>
<dbReference type="PRINTS" id="PR00702">
    <property type="entry name" value="ACRIFLAVINRP"/>
</dbReference>
<proteinExistence type="predicted"/>
<dbReference type="InterPro" id="IPR027463">
    <property type="entry name" value="AcrB_DN_DC_subdom"/>
</dbReference>
<feature type="transmembrane region" description="Helical" evidence="1">
    <location>
        <begin position="524"/>
        <end position="542"/>
    </location>
</feature>
<dbReference type="SUPFAM" id="SSF82866">
    <property type="entry name" value="Multidrug efflux transporter AcrB transmembrane domain"/>
    <property type="match status" value="2"/>
</dbReference>
<dbReference type="SUPFAM" id="SSF82693">
    <property type="entry name" value="Multidrug efflux transporter AcrB pore domain, PN1, PN2, PC1 and PC2 subdomains"/>
    <property type="match status" value="2"/>
</dbReference>
<dbReference type="RefSeq" id="WP_156684452.1">
    <property type="nucleotide sequence ID" value="NZ_CACRUA010000013.1"/>
</dbReference>
<protein>
    <submittedName>
        <fullName evidence="2">Swarming motility protein SwrC</fullName>
    </submittedName>
</protein>
<dbReference type="Gene3D" id="3.30.70.1320">
    <property type="entry name" value="Multidrug efflux transporter AcrB pore domain like"/>
    <property type="match status" value="1"/>
</dbReference>
<dbReference type="SUPFAM" id="SSF82714">
    <property type="entry name" value="Multidrug efflux transporter AcrB TolC docking domain, DN and DC subdomains"/>
    <property type="match status" value="2"/>
</dbReference>
<dbReference type="GO" id="GO:0042910">
    <property type="term" value="F:xenobiotic transmembrane transporter activity"/>
    <property type="evidence" value="ECO:0007669"/>
    <property type="project" value="TreeGrafter"/>
</dbReference>
<dbReference type="AlphaFoldDB" id="A0A6N3BHA8"/>
<feature type="transmembrane region" description="Helical" evidence="1">
    <location>
        <begin position="966"/>
        <end position="991"/>
    </location>
</feature>
<dbReference type="InterPro" id="IPR001036">
    <property type="entry name" value="Acrflvin-R"/>
</dbReference>
<feature type="transmembrane region" description="Helical" evidence="1">
    <location>
        <begin position="383"/>
        <end position="404"/>
    </location>
</feature>
<sequence>MGTGITKYVLKHPVTTVMALLCLIVFGITSVFSAKLEQMPDMETPMLIVRAGYSGAGPEDICELVTEPIEDAISTLEGVKTMSSTSSDGSAMVMLEYDYGTDMDEAYDNLKKKLENAKRNIPDDVDTSIMEMSMNAGTTMMLSISHSRQENLYDYVDQNIVPEFERISSVAEVSAMGGSSEYIKIELLSEKLEQYGLTMSDVTSAISTANLAYPSGEAVAGNLELSVTTSLETEQVGELQDIPIATATGELVMLSDVANIYEAKEDRGGVSRYNGEETISLSITKQQSNTAMEVSSAVKSVIATLEAGDEDLHINVANDTSESILDSLMDVAVTMVLAVIISMIVIFLFFGDYKASLIVGSSIPTSILMSLIAITAAGFSLNVITMSALVLGVGMMVDNSIVVLESCFRATAGSRDKGILGYSRAALEGTALVGNSIIGSTITTCVVFLPLAGIQGMTGQMFKPLGYTVVFCMAASLLSAVTIVPLCYLFYKPAETQKAVMSLPIERFQRFYRQVMEKLLKRKGMVMLASVAILAATVYLASGMQAELMTSDDTGTVSVSIETRPGLLQEKVNDALEQAEAVVAADENVDSYMLRFNSSSGSITAYLKDKRKMDTEDVAELWQKKMDSIENCTIDVSASTSMSFMGGQRGYEVLLHGTQYDELKEVSDKIVKEMTERDDIINVHSSIENNAPIITLKVDPVMAKAHGLTASAIGSTVNQMLSGVEAATLKVDGEEISVQVEYPEDEYRTVDQIKDIILTDSKGQKVALTQVADVIFKDSPSSISKTDKAYEITISGDYTGGNTKAAIDSEVISPNLTGTISLGTNSRDRMMQEEFGSLYSAIAIAVFLVFVVMASQFESVKFSVMVMTTIPFSLVGSFGFLKITGVTISMTTLLGFLILIGTVVNNGILYVDTVNQYRQEMDLHTALVEAGATRIRPILMTSLTTILSMIPMALAIGSSGSTTQGIAIVDIGGLAVGVIVALFMLPVYYGLLSRRPKEEFQDID</sequence>
<keyword evidence="1" id="KW-0472">Membrane</keyword>
<feature type="transmembrane region" description="Helical" evidence="1">
    <location>
        <begin position="357"/>
        <end position="377"/>
    </location>
</feature>
<keyword evidence="1" id="KW-0812">Transmembrane</keyword>
<dbReference type="Gene3D" id="3.30.2090.10">
    <property type="entry name" value="Multidrug efflux transporter AcrB TolC docking domain, DN and DC subdomains"/>
    <property type="match status" value="2"/>
</dbReference>
<feature type="transmembrane region" description="Helical" evidence="1">
    <location>
        <begin position="938"/>
        <end position="960"/>
    </location>
</feature>
<evidence type="ECO:0000256" key="1">
    <source>
        <dbReference type="SAM" id="Phobius"/>
    </source>
</evidence>
<dbReference type="Gene3D" id="3.30.70.1440">
    <property type="entry name" value="Multidrug efflux transporter AcrB pore domain"/>
    <property type="match status" value="1"/>
</dbReference>
<feature type="transmembrane region" description="Helical" evidence="1">
    <location>
        <begin position="425"/>
        <end position="453"/>
    </location>
</feature>
<reference evidence="2" key="1">
    <citation type="submission" date="2019-11" db="EMBL/GenBank/DDBJ databases">
        <authorList>
            <person name="Feng L."/>
        </authorList>
    </citation>
    <scope>NUCLEOTIDE SEQUENCE</scope>
    <source>
        <strain evidence="2">CsymbiosumLFYP84</strain>
    </source>
</reference>
<dbReference type="Gene3D" id="1.20.1640.10">
    <property type="entry name" value="Multidrug efflux transporter AcrB transmembrane domain"/>
    <property type="match status" value="2"/>
</dbReference>
<feature type="transmembrane region" description="Helical" evidence="1">
    <location>
        <begin position="835"/>
        <end position="855"/>
    </location>
</feature>
<feature type="transmembrane region" description="Helical" evidence="1">
    <location>
        <begin position="862"/>
        <end position="881"/>
    </location>
</feature>
<dbReference type="Gene3D" id="3.30.70.1430">
    <property type="entry name" value="Multidrug efflux transporter AcrB pore domain"/>
    <property type="match status" value="2"/>
</dbReference>
<feature type="transmembrane region" description="Helical" evidence="1">
    <location>
        <begin position="465"/>
        <end position="491"/>
    </location>
</feature>
<dbReference type="EMBL" id="CACRUA010000013">
    <property type="protein sequence ID" value="VYU01341.1"/>
    <property type="molecule type" value="Genomic_DNA"/>
</dbReference>
<keyword evidence="1" id="KW-1133">Transmembrane helix</keyword>
<dbReference type="PANTHER" id="PTHR32063">
    <property type="match status" value="1"/>
</dbReference>
<feature type="transmembrane region" description="Helical" evidence="1">
    <location>
        <begin position="893"/>
        <end position="911"/>
    </location>
</feature>
<accession>A0A6N3BHA8</accession>
<dbReference type="Pfam" id="PF00873">
    <property type="entry name" value="ACR_tran"/>
    <property type="match status" value="1"/>
</dbReference>
<evidence type="ECO:0000313" key="2">
    <source>
        <dbReference type="EMBL" id="VYU01341.1"/>
    </source>
</evidence>
<dbReference type="GO" id="GO:0005886">
    <property type="term" value="C:plasma membrane"/>
    <property type="evidence" value="ECO:0007669"/>
    <property type="project" value="TreeGrafter"/>
</dbReference>
<dbReference type="PANTHER" id="PTHR32063:SF0">
    <property type="entry name" value="SWARMING MOTILITY PROTEIN SWRC"/>
    <property type="match status" value="1"/>
</dbReference>
<name>A0A6N3BHA8_CLOSY</name>
<feature type="transmembrane region" description="Helical" evidence="1">
    <location>
        <begin position="331"/>
        <end position="350"/>
    </location>
</feature>
<gene>
    <name evidence="2" type="primary">swrC_1</name>
    <name evidence="2" type="ORF">CSLFYP84_01098</name>
</gene>